<comment type="caution">
    <text evidence="13">The sequence shown here is derived from an EMBL/GenBank/DDBJ whole genome shotgun (WGS) entry which is preliminary data.</text>
</comment>
<evidence type="ECO:0000259" key="11">
    <source>
        <dbReference type="PROSITE" id="PS50157"/>
    </source>
</evidence>
<dbReference type="PANTHER" id="PTHR16515:SF49">
    <property type="entry name" value="GASTRULA ZINC FINGER PROTEIN XLCGF49.1-LIKE-RELATED"/>
    <property type="match status" value="1"/>
</dbReference>
<evidence type="ECO:0000256" key="1">
    <source>
        <dbReference type="ARBA" id="ARBA00004123"/>
    </source>
</evidence>
<dbReference type="SMART" id="SM00980">
    <property type="entry name" value="THAP"/>
    <property type="match status" value="1"/>
</dbReference>
<feature type="compositionally biased region" description="Acidic residues" evidence="10">
    <location>
        <begin position="276"/>
        <end position="297"/>
    </location>
</feature>
<dbReference type="FunFam" id="3.30.160.60:FF:000624">
    <property type="entry name" value="zinc finger protein 697"/>
    <property type="match status" value="2"/>
</dbReference>
<feature type="domain" description="C2H2-type" evidence="11">
    <location>
        <begin position="355"/>
        <end position="382"/>
    </location>
</feature>
<feature type="domain" description="C2H2-type" evidence="11">
    <location>
        <begin position="440"/>
        <end position="467"/>
    </location>
</feature>
<evidence type="ECO:0000256" key="8">
    <source>
        <dbReference type="PROSITE-ProRule" id="PRU00042"/>
    </source>
</evidence>
<accession>A0AAV1P6G4</accession>
<dbReference type="EMBL" id="CAWUFR010000097">
    <property type="protein sequence ID" value="CAK6966903.1"/>
    <property type="molecule type" value="Genomic_DNA"/>
</dbReference>
<feature type="domain" description="C2H2-type" evidence="11">
    <location>
        <begin position="468"/>
        <end position="495"/>
    </location>
</feature>
<feature type="compositionally biased region" description="Polar residues" evidence="10">
    <location>
        <begin position="592"/>
        <end position="610"/>
    </location>
</feature>
<sequence length="694" mass="78949">MCSVVGCDSWCRSAQRFNLPEDPEKRLEWVQFLAEVNGQRFKESSWTDITICIEHFANDCYESLTDTVQLKPRAVPSLFVKSEPEEPDPEHTGIKCEEPLETQEVSYQCFQIKTCDSPAYYSEESSAPAAAQGSPAPSDVSCSADTADAGMYDYGQMLQRVKNLDMIREKAALLQKKGQYVVNEKRLLKLFNLKCPLCGSKLKVEKITHGILIIMNQQCLQCEYRNQWKSQVNASVPTAHLTGGIDVTLETQQELSIDDNHSSITGVSEIVAVIDEQSDPMDETDSSDDSDMGSDEEWNPAVEISVVEELQSESAETEYEDDDYPAPRHSQLCTECGMFFNKLKPHTCEHKIKPYSCNICGKRCVTKTALNTHSRIHDDNYEHRCKYCHVIFKTKVDKITHEQIHISEEKPYKCTDCSENFATNKQRRVHLKVHGGPRTFKCNICGIEFVSHLNLQRHEVVHTGVKSYKCSVCQRGFNQAGHLKSHMRLHTGERPFKCQHCDKCFNHNVSLKSHVQRYHTSKTRCEHKKRINKRASDSGDAQENGDKRGSDSEHDNVEEDYTDSEVQDDRMGIPKKKRKKRSTGRPIGRPKSSATGSIVQTEGQVLNSKNAKVKPQKLKRTCYSDEESEDQQTESDTSFDPADEEEVMSKRKRKSKNSDSDSDFDPEQRKKMSSQRTGKSSGKRRGRPRKNKVL</sequence>
<evidence type="ECO:0000256" key="6">
    <source>
        <dbReference type="ARBA" id="ARBA00023125"/>
    </source>
</evidence>
<dbReference type="PROSITE" id="PS50950">
    <property type="entry name" value="ZF_THAP"/>
    <property type="match status" value="1"/>
</dbReference>
<dbReference type="PROSITE" id="PS00028">
    <property type="entry name" value="ZINC_FINGER_C2H2_1"/>
    <property type="match status" value="6"/>
</dbReference>
<feature type="compositionally biased region" description="Basic residues" evidence="10">
    <location>
        <begin position="611"/>
        <end position="620"/>
    </location>
</feature>
<comment type="subcellular location">
    <subcellularLocation>
        <location evidence="1">Nucleus</location>
    </subcellularLocation>
</comment>
<feature type="compositionally biased region" description="Basic residues" evidence="10">
    <location>
        <begin position="681"/>
        <end position="694"/>
    </location>
</feature>
<dbReference type="SUPFAM" id="SSF57667">
    <property type="entry name" value="beta-beta-alpha zinc fingers"/>
    <property type="match status" value="3"/>
</dbReference>
<evidence type="ECO:0000256" key="2">
    <source>
        <dbReference type="ARBA" id="ARBA00022723"/>
    </source>
</evidence>
<feature type="domain" description="THAP-type" evidence="12">
    <location>
        <begin position="1"/>
        <end position="79"/>
    </location>
</feature>
<reference evidence="13 14" key="1">
    <citation type="submission" date="2024-01" db="EMBL/GenBank/DDBJ databases">
        <authorList>
            <person name="Alioto T."/>
            <person name="Alioto T."/>
            <person name="Gomez Garrido J."/>
        </authorList>
    </citation>
    <scope>NUCLEOTIDE SEQUENCE [LARGE SCALE GENOMIC DNA]</scope>
</reference>
<protein>
    <submittedName>
        <fullName evidence="13">Zinc finger protein 37-like</fullName>
    </submittedName>
</protein>
<dbReference type="InterPro" id="IPR006612">
    <property type="entry name" value="THAP_Znf"/>
</dbReference>
<dbReference type="GO" id="GO:0010468">
    <property type="term" value="P:regulation of gene expression"/>
    <property type="evidence" value="ECO:0007669"/>
    <property type="project" value="TreeGrafter"/>
</dbReference>
<feature type="domain" description="C2H2-type" evidence="11">
    <location>
        <begin position="383"/>
        <end position="410"/>
    </location>
</feature>
<proteinExistence type="predicted"/>
<dbReference type="GO" id="GO:0008270">
    <property type="term" value="F:zinc ion binding"/>
    <property type="evidence" value="ECO:0007669"/>
    <property type="project" value="UniProtKB-KW"/>
</dbReference>
<evidence type="ECO:0000256" key="4">
    <source>
        <dbReference type="ARBA" id="ARBA00022771"/>
    </source>
</evidence>
<feature type="compositionally biased region" description="Acidic residues" evidence="10">
    <location>
        <begin position="624"/>
        <end position="633"/>
    </location>
</feature>
<organism evidence="13 14">
    <name type="scientific">Scomber scombrus</name>
    <name type="common">Atlantic mackerel</name>
    <name type="synonym">Scomber vernalis</name>
    <dbReference type="NCBI Taxonomy" id="13677"/>
    <lineage>
        <taxon>Eukaryota</taxon>
        <taxon>Metazoa</taxon>
        <taxon>Chordata</taxon>
        <taxon>Craniata</taxon>
        <taxon>Vertebrata</taxon>
        <taxon>Euteleostomi</taxon>
        <taxon>Actinopterygii</taxon>
        <taxon>Neopterygii</taxon>
        <taxon>Teleostei</taxon>
        <taxon>Neoteleostei</taxon>
        <taxon>Acanthomorphata</taxon>
        <taxon>Pelagiaria</taxon>
        <taxon>Scombriformes</taxon>
        <taxon>Scombridae</taxon>
        <taxon>Scomber</taxon>
    </lineage>
</organism>
<keyword evidence="2" id="KW-0479">Metal-binding</keyword>
<feature type="compositionally biased region" description="Basic and acidic residues" evidence="10">
    <location>
        <begin position="544"/>
        <end position="555"/>
    </location>
</feature>
<feature type="region of interest" description="Disordered" evidence="10">
    <location>
        <begin position="275"/>
        <end position="297"/>
    </location>
</feature>
<evidence type="ECO:0000256" key="9">
    <source>
        <dbReference type="PROSITE-ProRule" id="PRU00309"/>
    </source>
</evidence>
<evidence type="ECO:0000313" key="14">
    <source>
        <dbReference type="Proteomes" id="UP001314229"/>
    </source>
</evidence>
<dbReference type="GO" id="GO:0003677">
    <property type="term" value="F:DNA binding"/>
    <property type="evidence" value="ECO:0007669"/>
    <property type="project" value="UniProtKB-UniRule"/>
</dbReference>
<keyword evidence="7" id="KW-0539">Nucleus</keyword>
<dbReference type="SUPFAM" id="SSF57716">
    <property type="entry name" value="Glucocorticoid receptor-like (DNA-binding domain)"/>
    <property type="match status" value="1"/>
</dbReference>
<dbReference type="Pfam" id="PF00096">
    <property type="entry name" value="zf-C2H2"/>
    <property type="match status" value="5"/>
</dbReference>
<keyword evidence="14" id="KW-1185">Reference proteome</keyword>
<keyword evidence="4 8" id="KW-0863">Zinc-finger</keyword>
<evidence type="ECO:0000256" key="5">
    <source>
        <dbReference type="ARBA" id="ARBA00022833"/>
    </source>
</evidence>
<evidence type="ECO:0000259" key="12">
    <source>
        <dbReference type="PROSITE" id="PS50950"/>
    </source>
</evidence>
<dbReference type="FunFam" id="3.30.160.60:FF:000446">
    <property type="entry name" value="Zinc finger protein"/>
    <property type="match status" value="1"/>
</dbReference>
<keyword evidence="6 9" id="KW-0238">DNA-binding</keyword>
<feature type="compositionally biased region" description="Acidic residues" evidence="10">
    <location>
        <begin position="556"/>
        <end position="566"/>
    </location>
</feature>
<dbReference type="GO" id="GO:0005634">
    <property type="term" value="C:nucleus"/>
    <property type="evidence" value="ECO:0007669"/>
    <property type="project" value="TreeGrafter"/>
</dbReference>
<feature type="domain" description="C2H2-type" evidence="11">
    <location>
        <begin position="412"/>
        <end position="439"/>
    </location>
</feature>
<dbReference type="InterPro" id="IPR050331">
    <property type="entry name" value="Zinc_finger"/>
</dbReference>
<dbReference type="InterPro" id="IPR013087">
    <property type="entry name" value="Znf_C2H2_type"/>
</dbReference>
<dbReference type="InterPro" id="IPR036236">
    <property type="entry name" value="Znf_C2H2_sf"/>
</dbReference>
<evidence type="ECO:0000256" key="7">
    <source>
        <dbReference type="ARBA" id="ARBA00023242"/>
    </source>
</evidence>
<evidence type="ECO:0000256" key="3">
    <source>
        <dbReference type="ARBA" id="ARBA00022737"/>
    </source>
</evidence>
<dbReference type="AlphaFoldDB" id="A0AAV1P6G4"/>
<keyword evidence="3" id="KW-0677">Repeat</keyword>
<dbReference type="Gene3D" id="3.30.160.60">
    <property type="entry name" value="Classic Zinc Finger"/>
    <property type="match status" value="5"/>
</dbReference>
<dbReference type="Proteomes" id="UP001314229">
    <property type="component" value="Unassembled WGS sequence"/>
</dbReference>
<keyword evidence="5" id="KW-0862">Zinc</keyword>
<name>A0AAV1P6G4_SCOSC</name>
<dbReference type="PROSITE" id="PS50157">
    <property type="entry name" value="ZINC_FINGER_C2H2_2"/>
    <property type="match status" value="6"/>
</dbReference>
<dbReference type="SMART" id="SM00355">
    <property type="entry name" value="ZnF_C2H2"/>
    <property type="match status" value="6"/>
</dbReference>
<gene>
    <name evidence="13" type="ORF">FSCOSCO3_A005380</name>
</gene>
<feature type="compositionally biased region" description="Basic residues" evidence="10">
    <location>
        <begin position="573"/>
        <end position="583"/>
    </location>
</feature>
<evidence type="ECO:0000256" key="10">
    <source>
        <dbReference type="SAM" id="MobiDB-lite"/>
    </source>
</evidence>
<evidence type="ECO:0000313" key="13">
    <source>
        <dbReference type="EMBL" id="CAK6966903.1"/>
    </source>
</evidence>
<feature type="region of interest" description="Disordered" evidence="10">
    <location>
        <begin position="516"/>
        <end position="694"/>
    </location>
</feature>
<dbReference type="PANTHER" id="PTHR16515">
    <property type="entry name" value="PR DOMAIN ZINC FINGER PROTEIN"/>
    <property type="match status" value="1"/>
</dbReference>
<feature type="domain" description="C2H2-type" evidence="11">
    <location>
        <begin position="496"/>
        <end position="524"/>
    </location>
</feature>
<dbReference type="SMART" id="SM00692">
    <property type="entry name" value="DM3"/>
    <property type="match status" value="1"/>
</dbReference>
<feature type="compositionally biased region" description="Basic residues" evidence="10">
    <location>
        <begin position="516"/>
        <end position="533"/>
    </location>
</feature>